<gene>
    <name evidence="8" type="ORF">QTG54_012806</name>
</gene>
<dbReference type="GO" id="GO:0006890">
    <property type="term" value="P:retrograde vesicle-mediated transport, Golgi to endoplasmic reticulum"/>
    <property type="evidence" value="ECO:0007669"/>
    <property type="project" value="InterPro"/>
</dbReference>
<evidence type="ECO:0000256" key="4">
    <source>
        <dbReference type="ARBA" id="ARBA00023136"/>
    </source>
</evidence>
<dbReference type="SUPFAM" id="SSF144091">
    <property type="entry name" value="Rhomboid-like"/>
    <property type="match status" value="1"/>
</dbReference>
<feature type="compositionally biased region" description="Low complexity" evidence="5">
    <location>
        <begin position="289"/>
        <end position="303"/>
    </location>
</feature>
<dbReference type="InterPro" id="IPR013861">
    <property type="entry name" value="TMEM115/Pdh1/Rbl19"/>
</dbReference>
<feature type="transmembrane region" description="Helical" evidence="6">
    <location>
        <begin position="75"/>
        <end position="99"/>
    </location>
</feature>
<keyword evidence="2 6" id="KW-0812">Transmembrane</keyword>
<name>A0AAD9D8J5_9STRA</name>
<dbReference type="SMART" id="SM01160">
    <property type="entry name" value="DUF1751"/>
    <property type="match status" value="1"/>
</dbReference>
<dbReference type="InterPro" id="IPR035952">
    <property type="entry name" value="Rhomboid-like_sf"/>
</dbReference>
<dbReference type="Proteomes" id="UP001224775">
    <property type="component" value="Unassembled WGS sequence"/>
</dbReference>
<evidence type="ECO:0000256" key="1">
    <source>
        <dbReference type="ARBA" id="ARBA00004141"/>
    </source>
</evidence>
<dbReference type="GO" id="GO:0016020">
    <property type="term" value="C:membrane"/>
    <property type="evidence" value="ECO:0007669"/>
    <property type="project" value="UniProtKB-SubCell"/>
</dbReference>
<evidence type="ECO:0000256" key="3">
    <source>
        <dbReference type="ARBA" id="ARBA00022989"/>
    </source>
</evidence>
<comment type="caution">
    <text evidence="8">The sequence shown here is derived from an EMBL/GenBank/DDBJ whole genome shotgun (WGS) entry which is preliminary data.</text>
</comment>
<dbReference type="GO" id="GO:0005794">
    <property type="term" value="C:Golgi apparatus"/>
    <property type="evidence" value="ECO:0007669"/>
    <property type="project" value="TreeGrafter"/>
</dbReference>
<dbReference type="Gene3D" id="1.20.1540.10">
    <property type="entry name" value="Rhomboid-like"/>
    <property type="match status" value="1"/>
</dbReference>
<evidence type="ECO:0000313" key="9">
    <source>
        <dbReference type="Proteomes" id="UP001224775"/>
    </source>
</evidence>
<feature type="transmembrane region" description="Helical" evidence="6">
    <location>
        <begin position="41"/>
        <end position="63"/>
    </location>
</feature>
<dbReference type="GO" id="GO:0004252">
    <property type="term" value="F:serine-type endopeptidase activity"/>
    <property type="evidence" value="ECO:0007669"/>
    <property type="project" value="InterPro"/>
</dbReference>
<accession>A0AAD9D8J5</accession>
<sequence length="350" mass="37669">MPANINDINSTSSSSSGPPDANPVLTAYESYVRDTPLVTRYVLNAVVISYFMSFFVDPTFALANIPYFTLFRFQLYRVITSPLVCSSILNLFFAFMGFMNHGVKLEQSMGSALFGVLFFKLTIFTNLLFLVVSILLYGLTNNDGYLAGMSVGVWTVLLSIIATECAQAPPNSKRKLFFLEIPVLYYPLVLLALFSLFAGFKLAYCLGVAVGYLQGFGKLDRWKVKVETARKWESERGCLRGFYSRAGYISVSSASGPNAWAEGSGGGGNNESSSGGGGGPVAVRAPTDPGASSSTPSFPSSGGQSLGGGSKRGLLSRGSKSPKTKEERAALLERAAERRRQQRDEGDSAV</sequence>
<reference evidence="8" key="1">
    <citation type="submission" date="2023-06" db="EMBL/GenBank/DDBJ databases">
        <title>Survivors Of The Sea: Transcriptome response of Skeletonema marinoi to long-term dormancy.</title>
        <authorList>
            <person name="Pinder M.I.M."/>
            <person name="Kourtchenko O."/>
            <person name="Robertson E.K."/>
            <person name="Larsson T."/>
            <person name="Maumus F."/>
            <person name="Osuna-Cruz C.M."/>
            <person name="Vancaester E."/>
            <person name="Stenow R."/>
            <person name="Vandepoele K."/>
            <person name="Ploug H."/>
            <person name="Bruchert V."/>
            <person name="Godhe A."/>
            <person name="Topel M."/>
        </authorList>
    </citation>
    <scope>NUCLEOTIDE SEQUENCE</scope>
    <source>
        <strain evidence="8">R05AC</strain>
    </source>
</reference>
<feature type="region of interest" description="Disordered" evidence="5">
    <location>
        <begin position="259"/>
        <end position="350"/>
    </location>
</feature>
<dbReference type="Pfam" id="PF01694">
    <property type="entry name" value="Rhomboid"/>
    <property type="match status" value="1"/>
</dbReference>
<dbReference type="EMBL" id="JATAAI010000028">
    <property type="protein sequence ID" value="KAK1736784.1"/>
    <property type="molecule type" value="Genomic_DNA"/>
</dbReference>
<evidence type="ECO:0000256" key="5">
    <source>
        <dbReference type="SAM" id="MobiDB-lite"/>
    </source>
</evidence>
<feature type="transmembrane region" description="Helical" evidence="6">
    <location>
        <begin position="111"/>
        <end position="137"/>
    </location>
</feature>
<protein>
    <submittedName>
        <fullName evidence="8">TMEM115 family protein</fullName>
    </submittedName>
</protein>
<feature type="transmembrane region" description="Helical" evidence="6">
    <location>
        <begin position="183"/>
        <end position="213"/>
    </location>
</feature>
<keyword evidence="4 6" id="KW-0472">Membrane</keyword>
<dbReference type="AlphaFoldDB" id="A0AAD9D8J5"/>
<proteinExistence type="predicted"/>
<keyword evidence="9" id="KW-1185">Reference proteome</keyword>
<feature type="compositionally biased region" description="Gly residues" evidence="5">
    <location>
        <begin position="263"/>
        <end position="280"/>
    </location>
</feature>
<feature type="transmembrane region" description="Helical" evidence="6">
    <location>
        <begin position="144"/>
        <end position="163"/>
    </location>
</feature>
<organism evidence="8 9">
    <name type="scientific">Skeletonema marinoi</name>
    <dbReference type="NCBI Taxonomy" id="267567"/>
    <lineage>
        <taxon>Eukaryota</taxon>
        <taxon>Sar</taxon>
        <taxon>Stramenopiles</taxon>
        <taxon>Ochrophyta</taxon>
        <taxon>Bacillariophyta</taxon>
        <taxon>Coscinodiscophyceae</taxon>
        <taxon>Thalassiosirophycidae</taxon>
        <taxon>Thalassiosirales</taxon>
        <taxon>Skeletonemataceae</taxon>
        <taxon>Skeletonema</taxon>
        <taxon>Skeletonema marinoi-dohrnii complex</taxon>
    </lineage>
</organism>
<dbReference type="PANTHER" id="PTHR13377">
    <property type="entry name" value="PLACENTAL PROTEIN 6"/>
    <property type="match status" value="1"/>
</dbReference>
<evidence type="ECO:0000256" key="6">
    <source>
        <dbReference type="SAM" id="Phobius"/>
    </source>
</evidence>
<dbReference type="PANTHER" id="PTHR13377:SF3">
    <property type="entry name" value="TRANSMEMBRANE PROTEIN 115"/>
    <property type="match status" value="1"/>
</dbReference>
<comment type="subcellular location">
    <subcellularLocation>
        <location evidence="1">Membrane</location>
        <topology evidence="1">Multi-pass membrane protein</topology>
    </subcellularLocation>
</comment>
<evidence type="ECO:0000259" key="7">
    <source>
        <dbReference type="Pfam" id="PF01694"/>
    </source>
</evidence>
<feature type="compositionally biased region" description="Low complexity" evidence="5">
    <location>
        <begin position="312"/>
        <end position="321"/>
    </location>
</feature>
<feature type="region of interest" description="Disordered" evidence="5">
    <location>
        <begin position="1"/>
        <end position="20"/>
    </location>
</feature>
<feature type="domain" description="Peptidase S54 rhomboid" evidence="7">
    <location>
        <begin position="73"/>
        <end position="217"/>
    </location>
</feature>
<evidence type="ECO:0000313" key="8">
    <source>
        <dbReference type="EMBL" id="KAK1736784.1"/>
    </source>
</evidence>
<evidence type="ECO:0000256" key="2">
    <source>
        <dbReference type="ARBA" id="ARBA00022692"/>
    </source>
</evidence>
<keyword evidence="3 6" id="KW-1133">Transmembrane helix</keyword>
<dbReference type="InterPro" id="IPR022764">
    <property type="entry name" value="Peptidase_S54_rhomboid_dom"/>
</dbReference>
<feature type="compositionally biased region" description="Basic and acidic residues" evidence="5">
    <location>
        <begin position="323"/>
        <end position="350"/>
    </location>
</feature>